<dbReference type="InterPro" id="IPR044610">
    <property type="entry name" value="GLCAT14A/B/C"/>
</dbReference>
<dbReference type="OrthoDB" id="2019572at2759"/>
<evidence type="ECO:0000313" key="7">
    <source>
        <dbReference type="EMBL" id="KAG0558532.1"/>
    </source>
</evidence>
<dbReference type="InterPro" id="IPR003406">
    <property type="entry name" value="Glyco_trans_14"/>
</dbReference>
<keyword evidence="5" id="KW-0325">Glycoprotein</keyword>
<keyword evidence="6" id="KW-1133">Transmembrane helix</keyword>
<evidence type="ECO:0000256" key="5">
    <source>
        <dbReference type="ARBA" id="ARBA00023180"/>
    </source>
</evidence>
<evidence type="ECO:0000256" key="4">
    <source>
        <dbReference type="ARBA" id="ARBA00023136"/>
    </source>
</evidence>
<keyword evidence="8" id="KW-1185">Reference proteome</keyword>
<proteinExistence type="predicted"/>
<keyword evidence="6" id="KW-0812">Transmembrane</keyword>
<organism evidence="7 8">
    <name type="scientific">Ceratodon purpureus</name>
    <name type="common">Fire moss</name>
    <name type="synonym">Dicranum purpureum</name>
    <dbReference type="NCBI Taxonomy" id="3225"/>
    <lineage>
        <taxon>Eukaryota</taxon>
        <taxon>Viridiplantae</taxon>
        <taxon>Streptophyta</taxon>
        <taxon>Embryophyta</taxon>
        <taxon>Bryophyta</taxon>
        <taxon>Bryophytina</taxon>
        <taxon>Bryopsida</taxon>
        <taxon>Dicranidae</taxon>
        <taxon>Pseudoditrichales</taxon>
        <taxon>Ditrichaceae</taxon>
        <taxon>Ceratodon</taxon>
    </lineage>
</organism>
<evidence type="ECO:0000256" key="2">
    <source>
        <dbReference type="ARBA" id="ARBA00022676"/>
    </source>
</evidence>
<gene>
    <name evidence="7" type="ORF">KC19_10G035000</name>
</gene>
<dbReference type="AlphaFoldDB" id="A0A8T0GNC8"/>
<dbReference type="GO" id="GO:0016020">
    <property type="term" value="C:membrane"/>
    <property type="evidence" value="ECO:0007669"/>
    <property type="project" value="UniProtKB-SubCell"/>
</dbReference>
<dbReference type="Pfam" id="PF02485">
    <property type="entry name" value="Branch"/>
    <property type="match status" value="1"/>
</dbReference>
<keyword evidence="3" id="KW-0808">Transferase</keyword>
<dbReference type="GO" id="GO:0015020">
    <property type="term" value="F:glucuronosyltransferase activity"/>
    <property type="evidence" value="ECO:0007669"/>
    <property type="project" value="InterPro"/>
</dbReference>
<keyword evidence="2" id="KW-0328">Glycosyltransferase</keyword>
<keyword evidence="4 6" id="KW-0472">Membrane</keyword>
<sequence length="532" mass="60350">MEYSKNFERKSRALSARGTDALAPWAAQPSTARKDGKPGTLHGLDPLTSSKFSVNEFWDRICVKPRRKLCMLGGTMRPSLRDSPPRVKYSFKNQRAMDVLKKITQVPFVLATMERKWMFPLVASTMISFVLLLLATFSVGSGEHHSAGDVSVVPLLPAREGSHSQNALEIIAEDPAVELPPPPRLAYLISGTKGDGLRMQRTLQALYHPRNYYLLHLDLEAPPRERLDLARYVKREVVFKQNENVYVVGKANFVTYRGPTMIAATLHGAAILLRQAKDWDWFINLSAADYPLVTQDDLLHVFSYLPRDLNFIEHTSDIGWKEFQRAKPIIIDPGLYQNKKTEIFWATQRRAVPTAFRLFTGSAWFALTRSFMEYCTVGWENLPRTLLMYYTNFVSSPEGYFHTVLCNSQEFRNTTVNHDLHYIKWDTPPKQHPNSLTLNDMPNMTSSGAAFARKFDIGDPVLDKIDETLLNRKKGRFTPGGWCIGSRPGTDPCALRGDHSLLRPGPGARRFEDLVLRLLSPTSFRTQQCVSV</sequence>
<dbReference type="PANTHER" id="PTHR45719">
    <property type="entry name" value="GLYCOSYLTRANSFERASE"/>
    <property type="match status" value="1"/>
</dbReference>
<reference evidence="7" key="1">
    <citation type="submission" date="2020-06" db="EMBL/GenBank/DDBJ databases">
        <title>WGS assembly of Ceratodon purpureus strain R40.</title>
        <authorList>
            <person name="Carey S.B."/>
            <person name="Jenkins J."/>
            <person name="Shu S."/>
            <person name="Lovell J.T."/>
            <person name="Sreedasyam A."/>
            <person name="Maumus F."/>
            <person name="Tiley G.P."/>
            <person name="Fernandez-Pozo N."/>
            <person name="Barry K."/>
            <person name="Chen C."/>
            <person name="Wang M."/>
            <person name="Lipzen A."/>
            <person name="Daum C."/>
            <person name="Saski C.A."/>
            <person name="Payton A.C."/>
            <person name="Mcbreen J.C."/>
            <person name="Conrad R.E."/>
            <person name="Kollar L.M."/>
            <person name="Olsson S."/>
            <person name="Huttunen S."/>
            <person name="Landis J.B."/>
            <person name="Wickett N.J."/>
            <person name="Johnson M.G."/>
            <person name="Rensing S.A."/>
            <person name="Grimwood J."/>
            <person name="Schmutz J."/>
            <person name="Mcdaniel S.F."/>
        </authorList>
    </citation>
    <scope>NUCLEOTIDE SEQUENCE</scope>
    <source>
        <strain evidence="7">R40</strain>
    </source>
</reference>
<dbReference type="EMBL" id="CM026431">
    <property type="protein sequence ID" value="KAG0558532.1"/>
    <property type="molecule type" value="Genomic_DNA"/>
</dbReference>
<evidence type="ECO:0000256" key="6">
    <source>
        <dbReference type="SAM" id="Phobius"/>
    </source>
</evidence>
<name>A0A8T0GNC8_CERPU</name>
<feature type="transmembrane region" description="Helical" evidence="6">
    <location>
        <begin position="117"/>
        <end position="137"/>
    </location>
</feature>
<dbReference type="Proteomes" id="UP000822688">
    <property type="component" value="Chromosome 10"/>
</dbReference>
<evidence type="ECO:0000313" key="8">
    <source>
        <dbReference type="Proteomes" id="UP000822688"/>
    </source>
</evidence>
<evidence type="ECO:0000256" key="1">
    <source>
        <dbReference type="ARBA" id="ARBA00004606"/>
    </source>
</evidence>
<comment type="caution">
    <text evidence="7">The sequence shown here is derived from an EMBL/GenBank/DDBJ whole genome shotgun (WGS) entry which is preliminary data.</text>
</comment>
<dbReference type="EMBL" id="CM026431">
    <property type="protein sequence ID" value="KAG0558530.1"/>
    <property type="molecule type" value="Genomic_DNA"/>
</dbReference>
<accession>A0A8T0GNC8</accession>
<comment type="subcellular location">
    <subcellularLocation>
        <location evidence="1">Membrane</location>
        <topology evidence="1">Single-pass type II membrane protein</topology>
    </subcellularLocation>
</comment>
<protein>
    <submittedName>
        <fullName evidence="7">Uncharacterized protein</fullName>
    </submittedName>
</protein>
<evidence type="ECO:0000256" key="3">
    <source>
        <dbReference type="ARBA" id="ARBA00022679"/>
    </source>
</evidence>
<dbReference type="PANTHER" id="PTHR45719:SF3">
    <property type="entry name" value="BETA-GLUCURONOSYLTRANSFERASE GLCAT14A"/>
    <property type="match status" value="1"/>
</dbReference>
<dbReference type="EMBL" id="CM026431">
    <property type="protein sequence ID" value="KAG0558531.1"/>
    <property type="molecule type" value="Genomic_DNA"/>
</dbReference>